<keyword evidence="2 5" id="KW-0813">Transport</keyword>
<gene>
    <name evidence="7" type="ORF">MERR_LOCUS39894</name>
</gene>
<dbReference type="InterPro" id="IPR016024">
    <property type="entry name" value="ARM-type_fold"/>
</dbReference>
<dbReference type="InterPro" id="IPR011989">
    <property type="entry name" value="ARM-like"/>
</dbReference>
<dbReference type="PIRSF" id="PIRSF005673">
    <property type="entry name" value="Importin_alpha"/>
    <property type="match status" value="1"/>
</dbReference>
<reference evidence="7" key="1">
    <citation type="submission" date="2020-01" db="EMBL/GenBank/DDBJ databases">
        <authorList>
            <person name="Mishra B."/>
        </authorList>
    </citation>
    <scope>NUCLEOTIDE SEQUENCE [LARGE SCALE GENOMIC DNA]</scope>
</reference>
<dbReference type="SMART" id="SM00185">
    <property type="entry name" value="ARM"/>
    <property type="match status" value="7"/>
</dbReference>
<dbReference type="GO" id="GO:0006606">
    <property type="term" value="P:protein import into nucleus"/>
    <property type="evidence" value="ECO:0007669"/>
    <property type="project" value="InterPro"/>
</dbReference>
<dbReference type="PANTHER" id="PTHR23316">
    <property type="entry name" value="IMPORTIN ALPHA"/>
    <property type="match status" value="1"/>
</dbReference>
<evidence type="ECO:0000256" key="5">
    <source>
        <dbReference type="PIRNR" id="PIRNR005673"/>
    </source>
</evidence>
<dbReference type="GO" id="GO:0005737">
    <property type="term" value="C:cytoplasm"/>
    <property type="evidence" value="ECO:0007669"/>
    <property type="project" value="InterPro"/>
</dbReference>
<dbReference type="GO" id="GO:0061608">
    <property type="term" value="F:nuclear import signal receptor activity"/>
    <property type="evidence" value="ECO:0007669"/>
    <property type="project" value="InterPro"/>
</dbReference>
<evidence type="ECO:0000256" key="2">
    <source>
        <dbReference type="ARBA" id="ARBA00022448"/>
    </source>
</evidence>
<organism evidence="7 8">
    <name type="scientific">Microthlaspi erraticum</name>
    <dbReference type="NCBI Taxonomy" id="1685480"/>
    <lineage>
        <taxon>Eukaryota</taxon>
        <taxon>Viridiplantae</taxon>
        <taxon>Streptophyta</taxon>
        <taxon>Embryophyta</taxon>
        <taxon>Tracheophyta</taxon>
        <taxon>Spermatophyta</taxon>
        <taxon>Magnoliopsida</taxon>
        <taxon>eudicotyledons</taxon>
        <taxon>Gunneridae</taxon>
        <taxon>Pentapetalae</taxon>
        <taxon>rosids</taxon>
        <taxon>malvids</taxon>
        <taxon>Brassicales</taxon>
        <taxon>Brassicaceae</taxon>
        <taxon>Coluteocarpeae</taxon>
        <taxon>Microthlaspi</taxon>
    </lineage>
</organism>
<dbReference type="InterPro" id="IPR000225">
    <property type="entry name" value="Armadillo"/>
</dbReference>
<keyword evidence="4 5" id="KW-0653">Protein transport</keyword>
<evidence type="ECO:0000256" key="4">
    <source>
        <dbReference type="ARBA" id="ARBA00022927"/>
    </source>
</evidence>
<dbReference type="SUPFAM" id="SSF48371">
    <property type="entry name" value="ARM repeat"/>
    <property type="match status" value="1"/>
</dbReference>
<protein>
    <recommendedName>
        <fullName evidence="5">Importin subunit alpha</fullName>
    </recommendedName>
</protein>
<dbReference type="Pfam" id="PF00514">
    <property type="entry name" value="Arm"/>
    <property type="match status" value="4"/>
</dbReference>
<dbReference type="PROSITE" id="PS50176">
    <property type="entry name" value="ARM_REPEAT"/>
    <property type="match status" value="1"/>
</dbReference>
<evidence type="ECO:0000256" key="6">
    <source>
        <dbReference type="PROSITE-ProRule" id="PRU00259"/>
    </source>
</evidence>
<accession>A0A6D2KI04</accession>
<keyword evidence="3" id="KW-0677">Repeat</keyword>
<feature type="repeat" description="ARM" evidence="6">
    <location>
        <begin position="133"/>
        <end position="175"/>
    </location>
</feature>
<keyword evidence="8" id="KW-1185">Reference proteome</keyword>
<evidence type="ECO:0000256" key="3">
    <source>
        <dbReference type="ARBA" id="ARBA00022737"/>
    </source>
</evidence>
<evidence type="ECO:0000313" key="8">
    <source>
        <dbReference type="Proteomes" id="UP000467841"/>
    </source>
</evidence>
<dbReference type="InterPro" id="IPR024931">
    <property type="entry name" value="Importin_alpha"/>
</dbReference>
<comment type="caution">
    <text evidence="7">The sequence shown here is derived from an EMBL/GenBank/DDBJ whole genome shotgun (WGS) entry which is preliminary data.</text>
</comment>
<dbReference type="OrthoDB" id="29145at2759"/>
<dbReference type="AlphaFoldDB" id="A0A6D2KI04"/>
<comment type="similarity">
    <text evidence="1 5">Belongs to the importin alpha family.</text>
</comment>
<dbReference type="Gene3D" id="1.25.10.10">
    <property type="entry name" value="Leucine-rich Repeat Variant"/>
    <property type="match status" value="1"/>
</dbReference>
<dbReference type="EMBL" id="CACVBM020001507">
    <property type="protein sequence ID" value="CAA7052659.1"/>
    <property type="molecule type" value="Genomic_DNA"/>
</dbReference>
<proteinExistence type="inferred from homology"/>
<evidence type="ECO:0000256" key="1">
    <source>
        <dbReference type="ARBA" id="ARBA00010394"/>
    </source>
</evidence>
<evidence type="ECO:0000313" key="7">
    <source>
        <dbReference type="EMBL" id="CAA7052659.1"/>
    </source>
</evidence>
<dbReference type="Proteomes" id="UP000467841">
    <property type="component" value="Unassembled WGS sequence"/>
</dbReference>
<name>A0A6D2KI04_9BRAS</name>
<sequence>MVWSREDNIVESKGGDQYFHPSPSASDKAINSNSLKLDMTVAGCWSDDSSLQLESTTLFRKLSTERLPPIEQVISSGLVPRFVSFLMKEDHPQLQCEAARALTNITLAPPSHHTGPFCKLKTSDNTQLLINHNAVPIFVKMLSSPRDDIRELAVEALGHVARDSPQSRDLVLACGAMTPLLNQLKMHGPCNFSMIEITSWTLVQLCRQWPDQVICALPALVWFIYMNDAQVLKDSCVIISNLYYEPEEVISSRCKPVVDAGLVARFVELLHHPSRAVNCAALLSISAVTTDNCQQIQTVINSGALPLLRDFLTRGCKEEIARCACLAIRRITRGTNDQIKAVIDAGLIPLLVTLSQNAQLVCQEVAALAIANAIIYAPYDQISVLLEQGCTKPICDLLVSTHPRVLSTCLDALGKILRCGGRYAALIDDKAEAIEKLKSHEDRDVFNRAYDICESWSYSY</sequence>